<proteinExistence type="predicted"/>
<sequence>MKSLTFTVINDLNYYQRMQRICGSLANAGYNVLLVGRKVPFSLSLTDQPYQQKRLSCYFKKGKLMYVEFNLRLLFCLLITSSDCYCAIDLDTILPNYFASKIKGKKRVYDAHELFTEQKEIVTRPAIYKLWLKVEKFAVPKFIYGYTVNDFIANEFKRRYGVDYAVVRNLPKRGHWLRACDKKNPFIIYQGAVNEGRSFETLIPAMKMVNAHLKIYGNGNFFDKALQLIKDCGVEAKVELKGLVAPEELQKITPTAYAAVMLFEDTGLNQYHSLANRFFDYIMAGVPQVCVAYPQYKAINDKFDIACLINHTDADTIATALNNLLYDDVYYNTLQQNCIKAREELNWEVEEKVLIDFYRKLFSPQIN</sequence>
<protein>
    <recommendedName>
        <fullName evidence="1">Glycosyl transferase family 1 domain-containing protein</fullName>
    </recommendedName>
</protein>
<evidence type="ECO:0000313" key="2">
    <source>
        <dbReference type="EMBL" id="CAA9481998.1"/>
    </source>
</evidence>
<dbReference type="InterPro" id="IPR001296">
    <property type="entry name" value="Glyco_trans_1"/>
</dbReference>
<dbReference type="AlphaFoldDB" id="A0A6J4S0D0"/>
<feature type="domain" description="Glycosyl transferase family 1" evidence="1">
    <location>
        <begin position="181"/>
        <end position="340"/>
    </location>
</feature>
<dbReference type="Pfam" id="PF00534">
    <property type="entry name" value="Glycos_transf_1"/>
    <property type="match status" value="1"/>
</dbReference>
<evidence type="ECO:0000259" key="1">
    <source>
        <dbReference type="Pfam" id="PF00534"/>
    </source>
</evidence>
<accession>A0A6J4S0D0</accession>
<dbReference type="SUPFAM" id="SSF53756">
    <property type="entry name" value="UDP-Glycosyltransferase/glycogen phosphorylase"/>
    <property type="match status" value="1"/>
</dbReference>
<dbReference type="GO" id="GO:0016757">
    <property type="term" value="F:glycosyltransferase activity"/>
    <property type="evidence" value="ECO:0007669"/>
    <property type="project" value="InterPro"/>
</dbReference>
<dbReference type="EMBL" id="CADCVN010000398">
    <property type="protein sequence ID" value="CAA9481998.1"/>
    <property type="molecule type" value="Genomic_DNA"/>
</dbReference>
<reference evidence="2" key="1">
    <citation type="submission" date="2020-02" db="EMBL/GenBank/DDBJ databases">
        <authorList>
            <person name="Meier V. D."/>
        </authorList>
    </citation>
    <scope>NUCLEOTIDE SEQUENCE</scope>
    <source>
        <strain evidence="2">AVDCRST_MAG96</strain>
    </source>
</reference>
<gene>
    <name evidence="2" type="ORF">AVDCRST_MAG96-1055</name>
</gene>
<name>A0A6J4S0D0_9BACT</name>
<organism evidence="2">
    <name type="scientific">uncultured Segetibacter sp</name>
    <dbReference type="NCBI Taxonomy" id="481133"/>
    <lineage>
        <taxon>Bacteria</taxon>
        <taxon>Pseudomonadati</taxon>
        <taxon>Bacteroidota</taxon>
        <taxon>Chitinophagia</taxon>
        <taxon>Chitinophagales</taxon>
        <taxon>Chitinophagaceae</taxon>
        <taxon>Segetibacter</taxon>
        <taxon>environmental samples</taxon>
    </lineage>
</organism>
<dbReference type="Gene3D" id="3.40.50.2000">
    <property type="entry name" value="Glycogen Phosphorylase B"/>
    <property type="match status" value="1"/>
</dbReference>